<keyword evidence="4" id="KW-1185">Reference proteome</keyword>
<reference evidence="2" key="2">
    <citation type="submission" date="2010-07" db="EMBL/GenBank/DDBJ databases">
        <authorList>
            <consortium name="The Broad Institute Genome Sequencing Platform"/>
            <consortium name="Broad Institute Genome Sequencing Center for Infectious Disease"/>
            <person name="Ma L.-J."/>
            <person name="Dead R."/>
            <person name="Young S."/>
            <person name="Zeng Q."/>
            <person name="Koehrsen M."/>
            <person name="Alvarado L."/>
            <person name="Berlin A."/>
            <person name="Chapman S.B."/>
            <person name="Chen Z."/>
            <person name="Freedman E."/>
            <person name="Gellesch M."/>
            <person name="Goldberg J."/>
            <person name="Griggs A."/>
            <person name="Gujja S."/>
            <person name="Heilman E.R."/>
            <person name="Heiman D."/>
            <person name="Hepburn T."/>
            <person name="Howarth C."/>
            <person name="Jen D."/>
            <person name="Larson L."/>
            <person name="Mehta T."/>
            <person name="Neiman D."/>
            <person name="Pearson M."/>
            <person name="Roberts A."/>
            <person name="Saif S."/>
            <person name="Shea T."/>
            <person name="Shenoy N."/>
            <person name="Sisk P."/>
            <person name="Stolte C."/>
            <person name="Sykes S."/>
            <person name="Walk T."/>
            <person name="White J."/>
            <person name="Yandava C."/>
            <person name="Haas B."/>
            <person name="Nusbaum C."/>
            <person name="Birren B."/>
        </authorList>
    </citation>
    <scope>NUCLEOTIDE SEQUENCE</scope>
    <source>
        <strain evidence="2">R3-111a-1</strain>
    </source>
</reference>
<dbReference type="GeneID" id="20351439"/>
<protein>
    <submittedName>
        <fullName evidence="2 3">Uncharacterized protein</fullName>
    </submittedName>
</protein>
<reference evidence="3" key="5">
    <citation type="submission" date="2018-04" db="UniProtKB">
        <authorList>
            <consortium name="EnsemblFungi"/>
        </authorList>
    </citation>
    <scope>IDENTIFICATION</scope>
    <source>
        <strain evidence="3">R3-111a-1</strain>
    </source>
</reference>
<feature type="region of interest" description="Disordered" evidence="1">
    <location>
        <begin position="34"/>
        <end position="53"/>
    </location>
</feature>
<feature type="compositionally biased region" description="Basic residues" evidence="1">
    <location>
        <begin position="36"/>
        <end position="46"/>
    </location>
</feature>
<dbReference type="Proteomes" id="UP000006039">
    <property type="component" value="Unassembled WGS sequence"/>
</dbReference>
<evidence type="ECO:0000256" key="1">
    <source>
        <dbReference type="SAM" id="MobiDB-lite"/>
    </source>
</evidence>
<dbReference type="EMBL" id="GL385400">
    <property type="protein sequence ID" value="EJT71727.1"/>
    <property type="molecule type" value="Genomic_DNA"/>
</dbReference>
<dbReference type="HOGENOM" id="CLU_2776086_0_0_1"/>
<proteinExistence type="predicted"/>
<evidence type="ECO:0000313" key="4">
    <source>
        <dbReference type="Proteomes" id="UP000006039"/>
    </source>
</evidence>
<evidence type="ECO:0000313" key="2">
    <source>
        <dbReference type="EMBL" id="EJT71727.1"/>
    </source>
</evidence>
<name>J3PBV9_GAET3</name>
<dbReference type="VEuPathDB" id="FungiDB:GGTG_10981"/>
<dbReference type="RefSeq" id="XP_009227124.1">
    <property type="nucleotide sequence ID" value="XM_009228860.1"/>
</dbReference>
<dbReference type="EnsemblFungi" id="EJT71727">
    <property type="protein sequence ID" value="EJT71727"/>
    <property type="gene ID" value="GGTG_10981"/>
</dbReference>
<gene>
    <name evidence="3" type="primary">20351439</name>
    <name evidence="2" type="ORF">GGTG_10981</name>
</gene>
<sequence>MANAFNVNNLGILKRIAFKKRSKKKYFGAINLKQQRQPKKERKTLKTKQPNKGPIQNFGLKLTRFLILS</sequence>
<dbReference type="AlphaFoldDB" id="J3PBV9"/>
<reference evidence="4" key="1">
    <citation type="submission" date="2010-07" db="EMBL/GenBank/DDBJ databases">
        <title>The genome sequence of Gaeumannomyces graminis var. tritici strain R3-111a-1.</title>
        <authorList>
            <consortium name="The Broad Institute Genome Sequencing Platform"/>
            <person name="Ma L.-J."/>
            <person name="Dead R."/>
            <person name="Young S."/>
            <person name="Zeng Q."/>
            <person name="Koehrsen M."/>
            <person name="Alvarado L."/>
            <person name="Berlin A."/>
            <person name="Chapman S.B."/>
            <person name="Chen Z."/>
            <person name="Freedman E."/>
            <person name="Gellesch M."/>
            <person name="Goldberg J."/>
            <person name="Griggs A."/>
            <person name="Gujja S."/>
            <person name="Heilman E.R."/>
            <person name="Heiman D."/>
            <person name="Hepburn T."/>
            <person name="Howarth C."/>
            <person name="Jen D."/>
            <person name="Larson L."/>
            <person name="Mehta T."/>
            <person name="Neiman D."/>
            <person name="Pearson M."/>
            <person name="Roberts A."/>
            <person name="Saif S."/>
            <person name="Shea T."/>
            <person name="Shenoy N."/>
            <person name="Sisk P."/>
            <person name="Stolte C."/>
            <person name="Sykes S."/>
            <person name="Walk T."/>
            <person name="White J."/>
            <person name="Yandava C."/>
            <person name="Haas B."/>
            <person name="Nusbaum C."/>
            <person name="Birren B."/>
        </authorList>
    </citation>
    <scope>NUCLEOTIDE SEQUENCE [LARGE SCALE GENOMIC DNA]</scope>
    <source>
        <strain evidence="4">R3-111a-1</strain>
    </source>
</reference>
<accession>J3PBV9</accession>
<reference evidence="2" key="3">
    <citation type="submission" date="2010-09" db="EMBL/GenBank/DDBJ databases">
        <title>Annotation of Gaeumannomyces graminis var. tritici R3-111a-1.</title>
        <authorList>
            <consortium name="The Broad Institute Genome Sequencing Platform"/>
            <person name="Ma L.-J."/>
            <person name="Dead R."/>
            <person name="Young S.K."/>
            <person name="Zeng Q."/>
            <person name="Gargeya S."/>
            <person name="Fitzgerald M."/>
            <person name="Haas B."/>
            <person name="Abouelleil A."/>
            <person name="Alvarado L."/>
            <person name="Arachchi H.M."/>
            <person name="Berlin A."/>
            <person name="Brown A."/>
            <person name="Chapman S.B."/>
            <person name="Chen Z."/>
            <person name="Dunbar C."/>
            <person name="Freedman E."/>
            <person name="Gearin G."/>
            <person name="Gellesch M."/>
            <person name="Goldberg J."/>
            <person name="Griggs A."/>
            <person name="Gujja S."/>
            <person name="Heiman D."/>
            <person name="Howarth C."/>
            <person name="Larson L."/>
            <person name="Lui A."/>
            <person name="MacDonald P.J.P."/>
            <person name="Mehta T."/>
            <person name="Montmayeur A."/>
            <person name="Murphy C."/>
            <person name="Neiman D."/>
            <person name="Pearson M."/>
            <person name="Priest M."/>
            <person name="Roberts A."/>
            <person name="Saif S."/>
            <person name="Shea T."/>
            <person name="Shenoy N."/>
            <person name="Sisk P."/>
            <person name="Stolte C."/>
            <person name="Sykes S."/>
            <person name="Yandava C."/>
            <person name="Wortman J."/>
            <person name="Nusbaum C."/>
            <person name="Birren B."/>
        </authorList>
    </citation>
    <scope>NUCLEOTIDE SEQUENCE</scope>
    <source>
        <strain evidence="2">R3-111a-1</strain>
    </source>
</reference>
<reference evidence="3" key="4">
    <citation type="journal article" date="2015" name="G3 (Bethesda)">
        <title>Genome sequences of three phytopathogenic species of the Magnaporthaceae family of fungi.</title>
        <authorList>
            <person name="Okagaki L.H."/>
            <person name="Nunes C.C."/>
            <person name="Sailsbery J."/>
            <person name="Clay B."/>
            <person name="Brown D."/>
            <person name="John T."/>
            <person name="Oh Y."/>
            <person name="Young N."/>
            <person name="Fitzgerald M."/>
            <person name="Haas B.J."/>
            <person name="Zeng Q."/>
            <person name="Young S."/>
            <person name="Adiconis X."/>
            <person name="Fan L."/>
            <person name="Levin J.Z."/>
            <person name="Mitchell T.K."/>
            <person name="Okubara P.A."/>
            <person name="Farman M.L."/>
            <person name="Kohn L.M."/>
            <person name="Birren B."/>
            <person name="Ma L.-J."/>
            <person name="Dean R.A."/>
        </authorList>
    </citation>
    <scope>NUCLEOTIDE SEQUENCE</scope>
    <source>
        <strain evidence="3">R3-111a-1</strain>
    </source>
</reference>
<organism evidence="2">
    <name type="scientific">Gaeumannomyces tritici (strain R3-111a-1)</name>
    <name type="common">Wheat and barley take-all root rot fungus</name>
    <name type="synonym">Gaeumannomyces graminis var. tritici</name>
    <dbReference type="NCBI Taxonomy" id="644352"/>
    <lineage>
        <taxon>Eukaryota</taxon>
        <taxon>Fungi</taxon>
        <taxon>Dikarya</taxon>
        <taxon>Ascomycota</taxon>
        <taxon>Pezizomycotina</taxon>
        <taxon>Sordariomycetes</taxon>
        <taxon>Sordariomycetidae</taxon>
        <taxon>Magnaporthales</taxon>
        <taxon>Magnaporthaceae</taxon>
        <taxon>Gaeumannomyces</taxon>
    </lineage>
</organism>
<evidence type="ECO:0000313" key="3">
    <source>
        <dbReference type="EnsemblFungi" id="EJT71727"/>
    </source>
</evidence>